<dbReference type="Proteomes" id="UP000076079">
    <property type="component" value="Chromosome"/>
</dbReference>
<dbReference type="STRING" id="1855912.LuPra_00431"/>
<evidence type="ECO:0000313" key="12">
    <source>
        <dbReference type="EMBL" id="AMY07264.1"/>
    </source>
</evidence>
<feature type="chain" id="PRO_5007511355" evidence="11">
    <location>
        <begin position="21"/>
        <end position="612"/>
    </location>
</feature>
<dbReference type="GO" id="GO:0006508">
    <property type="term" value="P:proteolysis"/>
    <property type="evidence" value="ECO:0007669"/>
    <property type="project" value="InterPro"/>
</dbReference>
<dbReference type="GO" id="GO:0008237">
    <property type="term" value="F:metallopeptidase activity"/>
    <property type="evidence" value="ECO:0007669"/>
    <property type="project" value="InterPro"/>
</dbReference>
<keyword evidence="3 5" id="KW-0325">Glycoprotein</keyword>
<dbReference type="FunFam" id="1.10.1370.30:FF:000005">
    <property type="entry name" value="Angiotensin-converting enzyme"/>
    <property type="match status" value="1"/>
</dbReference>
<accession>A0A143PHN4</accession>
<dbReference type="AlphaFoldDB" id="A0A143PHN4"/>
<dbReference type="OrthoDB" id="9762795at2"/>
<evidence type="ECO:0000256" key="5">
    <source>
        <dbReference type="PIRSR" id="PIRSR601548-10"/>
    </source>
</evidence>
<evidence type="ECO:0000256" key="10">
    <source>
        <dbReference type="PIRSR" id="PIRSR601548-8"/>
    </source>
</evidence>
<dbReference type="PATRIC" id="fig|1813736.3.peg.451"/>
<evidence type="ECO:0000313" key="13">
    <source>
        <dbReference type="Proteomes" id="UP000076079"/>
    </source>
</evidence>
<feature type="binding site" evidence="6">
    <location>
        <position position="518"/>
    </location>
    <ligand>
        <name>chloride</name>
        <dbReference type="ChEBI" id="CHEBI:17996"/>
        <label>1</label>
    </ligand>
</feature>
<protein>
    <submittedName>
        <fullName evidence="12">Angiotensin-converting enzyme</fullName>
    </submittedName>
</protein>
<feature type="binding site" evidence="7">
    <location>
        <position position="385"/>
    </location>
    <ligand>
        <name>Zn(2+)</name>
        <dbReference type="ChEBI" id="CHEBI:29105"/>
        <label>1</label>
        <note>catalytic</note>
    </ligand>
</feature>
<feature type="binding site" evidence="10">
    <location>
        <position position="409"/>
    </location>
    <ligand>
        <name>Zn(2+)</name>
        <dbReference type="ChEBI" id="CHEBI:29105"/>
        <label>2</label>
        <note>catalytic</note>
    </ligand>
</feature>
<dbReference type="SUPFAM" id="SSF55486">
    <property type="entry name" value="Metalloproteases ('zincins'), catalytic domain"/>
    <property type="match status" value="1"/>
</dbReference>
<dbReference type="PROSITE" id="PS51257">
    <property type="entry name" value="PROKAR_LIPOPROTEIN"/>
    <property type="match status" value="1"/>
</dbReference>
<reference evidence="13" key="2">
    <citation type="submission" date="2016-04" db="EMBL/GenBank/DDBJ databases">
        <title>First Complete Genome Sequence of a Subdivision 6 Acidobacterium.</title>
        <authorList>
            <person name="Huang S."/>
            <person name="Vieira S."/>
            <person name="Bunk B."/>
            <person name="Riedel T."/>
            <person name="Sproeer C."/>
            <person name="Overmann J."/>
        </authorList>
    </citation>
    <scope>NUCLEOTIDE SEQUENCE [LARGE SCALE GENOMIC DNA]</scope>
    <source>
        <strain evidence="13">DSM 100886 HEG_-6_39</strain>
    </source>
</reference>
<feature type="active site" description="Proton donor 1" evidence="4">
    <location>
        <position position="509"/>
    </location>
</feature>
<dbReference type="PRINTS" id="PR00791">
    <property type="entry name" value="PEPDIPTASEA"/>
</dbReference>
<evidence type="ECO:0000256" key="11">
    <source>
        <dbReference type="SAM" id="SignalP"/>
    </source>
</evidence>
<feature type="disulfide bond" evidence="8">
    <location>
        <begin position="350"/>
        <end position="368"/>
    </location>
</feature>
<dbReference type="CDD" id="cd06461">
    <property type="entry name" value="M2_ACE"/>
    <property type="match status" value="1"/>
</dbReference>
<dbReference type="Pfam" id="PF01401">
    <property type="entry name" value="Peptidase_M2"/>
    <property type="match status" value="1"/>
</dbReference>
<gene>
    <name evidence="12" type="ORF">LuPra_00431</name>
</gene>
<feature type="binding site" evidence="7">
    <location>
        <position position="381"/>
    </location>
    <ligand>
        <name>Zn(2+)</name>
        <dbReference type="ChEBI" id="CHEBI:29105"/>
        <label>1</label>
        <note>catalytic</note>
    </ligand>
</feature>
<evidence type="ECO:0000256" key="6">
    <source>
        <dbReference type="PIRSR" id="PIRSR601548-2"/>
    </source>
</evidence>
<feature type="active site" description="Proton acceptor 2" evidence="9">
    <location>
        <position position="382"/>
    </location>
</feature>
<feature type="signal peptide" evidence="11">
    <location>
        <begin position="1"/>
        <end position="20"/>
    </location>
</feature>
<dbReference type="InterPro" id="IPR006311">
    <property type="entry name" value="TAT_signal"/>
</dbReference>
<keyword evidence="7" id="KW-0479">Metal-binding</keyword>
<proteinExistence type="predicted"/>
<evidence type="ECO:0000256" key="1">
    <source>
        <dbReference type="ARBA" id="ARBA00022729"/>
    </source>
</evidence>
<sequence precursor="true">MRNRRLLVASSAVVAGLGLAAACSRVSAPGNSAATSASDPVGFVAKANATLLEQAGTLARAQWVAANFITEDTEQISAAATADYVATSMRLAKQAASYGTTGGGNADVARQLLLLKLAASPLPAPADDALQKELTRIVAGMEAAYGRGRYCPPGKECQTIDDLSRLMASNRDPKVLLDAWEGWHAIGTPLKQPYERFAQLGNQGAKELGFADLGAFWRAGYDMPPDDFAKEVDRLWAQVKPLYDQLHAHVRRRLAAKYGTDVVPLDGPIPGHLLGNMWAQQWGNIYDLVGPPGRAPGYDLAGLLKAKKTDAIGMVKYGEGFFTSLGFASLPETFWKRSLIVRPRDRDVVCHASAWDVDNVDDLRIKMCIEINAEDFVTVHHELGHNFYQRAYNQQPFLYRTGANDGFHEAIGDAVALSITPQYLVKIGLLPTAPKAQDDVEFLLRMALDKVAFLPFGLLVDQWRWKVFSGEIPPAQYNAAWWALREKYQGVAAPGPRPADAFDAGAKYHVPANTPYTRYFLAHILQFQMHRAMCKAAGHTGPLHTCSIYGNRAVGARLQKMLAMGASKPWPEALEALTGEKQMDATAILEYFEPLRAWLEAEAKKGEGTGKK</sequence>
<keyword evidence="1 11" id="KW-0732">Signal</keyword>
<evidence type="ECO:0000256" key="9">
    <source>
        <dbReference type="PIRSR" id="PIRSR601548-6"/>
    </source>
</evidence>
<feature type="binding site" evidence="10">
    <location>
        <position position="381"/>
    </location>
    <ligand>
        <name>Zn(2+)</name>
        <dbReference type="ChEBI" id="CHEBI:29105"/>
        <label>2</label>
        <note>catalytic</note>
    </ligand>
</feature>
<dbReference type="PROSITE" id="PS51318">
    <property type="entry name" value="TAT"/>
    <property type="match status" value="1"/>
</dbReference>
<keyword evidence="7" id="KW-0862">Zinc</keyword>
<feature type="binding site" evidence="6">
    <location>
        <position position="221"/>
    </location>
    <ligand>
        <name>chloride</name>
        <dbReference type="ChEBI" id="CHEBI:17996"/>
        <label>1</label>
    </ligand>
</feature>
<evidence type="ECO:0000256" key="4">
    <source>
        <dbReference type="PIRSR" id="PIRSR601548-1"/>
    </source>
</evidence>
<keyword evidence="2 8" id="KW-1015">Disulfide bond</keyword>
<evidence type="ECO:0000256" key="7">
    <source>
        <dbReference type="PIRSR" id="PIRSR601548-3"/>
    </source>
</evidence>
<feature type="glycosylation site" description="N-linked (GlcNAc...) (complex) asparagine" evidence="5">
    <location>
        <position position="105"/>
    </location>
</feature>
<dbReference type="PROSITE" id="PS52011">
    <property type="entry name" value="PEPTIDASE_M2"/>
    <property type="match status" value="1"/>
</dbReference>
<dbReference type="Gene3D" id="1.10.1370.30">
    <property type="match status" value="1"/>
</dbReference>
<dbReference type="KEGG" id="abac:LuPra_00431"/>
<evidence type="ECO:0000256" key="8">
    <source>
        <dbReference type="PIRSR" id="PIRSR601548-4"/>
    </source>
</evidence>
<dbReference type="EMBL" id="CP015136">
    <property type="protein sequence ID" value="AMY07264.1"/>
    <property type="molecule type" value="Genomic_DNA"/>
</dbReference>
<name>A0A143PHN4_LUTPR</name>
<feature type="binding site" evidence="10">
    <location>
        <position position="385"/>
    </location>
    <ligand>
        <name>Zn(2+)</name>
        <dbReference type="ChEBI" id="CHEBI:29105"/>
        <label>2</label>
        <note>catalytic</note>
    </ligand>
</feature>
<feature type="active site" description="Proton donor 2" evidence="9">
    <location>
        <position position="509"/>
    </location>
</feature>
<dbReference type="InterPro" id="IPR001548">
    <property type="entry name" value="Peptidase_M2"/>
</dbReference>
<evidence type="ECO:0000256" key="2">
    <source>
        <dbReference type="ARBA" id="ARBA00023157"/>
    </source>
</evidence>
<feature type="disulfide bond" evidence="8">
    <location>
        <begin position="151"/>
        <end position="157"/>
    </location>
</feature>
<dbReference type="PANTHER" id="PTHR10514:SF27">
    <property type="entry name" value="ANGIOTENSIN-CONVERTING ENZYME"/>
    <property type="match status" value="1"/>
</dbReference>
<dbReference type="PANTHER" id="PTHR10514">
    <property type="entry name" value="ANGIOTENSIN-CONVERTING ENZYME"/>
    <property type="match status" value="1"/>
</dbReference>
<evidence type="ECO:0000256" key="3">
    <source>
        <dbReference type="ARBA" id="ARBA00023180"/>
    </source>
</evidence>
<dbReference type="RefSeq" id="WP_110169236.1">
    <property type="nucleotide sequence ID" value="NZ_CP015136.1"/>
</dbReference>
<feature type="disulfide bond" evidence="8">
    <location>
        <begin position="534"/>
        <end position="546"/>
    </location>
</feature>
<dbReference type="GO" id="GO:0016020">
    <property type="term" value="C:membrane"/>
    <property type="evidence" value="ECO:0007669"/>
    <property type="project" value="InterPro"/>
</dbReference>
<organism evidence="12 13">
    <name type="scientific">Luteitalea pratensis</name>
    <dbReference type="NCBI Taxonomy" id="1855912"/>
    <lineage>
        <taxon>Bacteria</taxon>
        <taxon>Pseudomonadati</taxon>
        <taxon>Acidobacteriota</taxon>
        <taxon>Vicinamibacteria</taxon>
        <taxon>Vicinamibacterales</taxon>
        <taxon>Vicinamibacteraceae</taxon>
        <taxon>Luteitalea</taxon>
    </lineage>
</organism>
<dbReference type="GO" id="GO:0008241">
    <property type="term" value="F:peptidyl-dipeptidase activity"/>
    <property type="evidence" value="ECO:0007669"/>
    <property type="project" value="InterPro"/>
</dbReference>
<feature type="binding site" evidence="7">
    <location>
        <position position="409"/>
    </location>
    <ligand>
        <name>Zn(2+)</name>
        <dbReference type="ChEBI" id="CHEBI:29105"/>
        <label>1</label>
        <note>catalytic</note>
    </ligand>
</feature>
<keyword evidence="13" id="KW-1185">Reference proteome</keyword>
<reference evidence="12 13" key="1">
    <citation type="journal article" date="2016" name="Genome Announc.">
        <title>First Complete Genome Sequence of a Subdivision 6 Acidobacterium Strain.</title>
        <authorList>
            <person name="Huang S."/>
            <person name="Vieira S."/>
            <person name="Bunk B."/>
            <person name="Riedel T."/>
            <person name="Sproer C."/>
            <person name="Overmann J."/>
        </authorList>
    </citation>
    <scope>NUCLEOTIDE SEQUENCE [LARGE SCALE GENOMIC DNA]</scope>
    <source>
        <strain evidence="13">DSM 100886 HEG_-6_39</strain>
    </source>
</reference>
<feature type="active site" description="Proton acceptor 1" evidence="4">
    <location>
        <position position="382"/>
    </location>
</feature>